<dbReference type="FunCoup" id="Q7UEW3">
    <property type="interactions" value="177"/>
</dbReference>
<evidence type="ECO:0000313" key="6">
    <source>
        <dbReference type="EMBL" id="CAD78921.1"/>
    </source>
</evidence>
<evidence type="ECO:0000256" key="1">
    <source>
        <dbReference type="ARBA" id="ARBA00022741"/>
    </source>
</evidence>
<dbReference type="AlphaFoldDB" id="Q7UEW3"/>
<dbReference type="KEGG" id="rba:RB10517"/>
<keyword evidence="1" id="KW-0547">Nucleotide-binding</keyword>
<dbReference type="Gene3D" id="1.10.8.80">
    <property type="entry name" value="Magnesium chelatase subunit I, C-Terminal domain"/>
    <property type="match status" value="1"/>
</dbReference>
<dbReference type="GO" id="GO:0005524">
    <property type="term" value="F:ATP binding"/>
    <property type="evidence" value="ECO:0007669"/>
    <property type="project" value="UniProtKB-KW"/>
</dbReference>
<dbReference type="EMBL" id="BX294151">
    <property type="protein sequence ID" value="CAD78921.1"/>
    <property type="molecule type" value="Genomic_DNA"/>
</dbReference>
<dbReference type="FunFam" id="3.40.50.300:FF:000640">
    <property type="entry name" value="MoxR family ATPase"/>
    <property type="match status" value="1"/>
</dbReference>
<dbReference type="PIRSF" id="PIRSF002849">
    <property type="entry name" value="AAA_ATPase_chaperone_MoxR_prd"/>
    <property type="match status" value="1"/>
</dbReference>
<proteinExistence type="inferred from homology"/>
<dbReference type="PANTHER" id="PTHR42759:SF5">
    <property type="entry name" value="METHANOL DEHYDROGENASE REGULATOR"/>
    <property type="match status" value="1"/>
</dbReference>
<dbReference type="CDD" id="cd00009">
    <property type="entry name" value="AAA"/>
    <property type="match status" value="1"/>
</dbReference>
<dbReference type="GO" id="GO:0016887">
    <property type="term" value="F:ATP hydrolysis activity"/>
    <property type="evidence" value="ECO:0007669"/>
    <property type="project" value="InterPro"/>
</dbReference>
<evidence type="ECO:0000259" key="4">
    <source>
        <dbReference type="Pfam" id="PF07726"/>
    </source>
</evidence>
<evidence type="ECO:0000256" key="3">
    <source>
        <dbReference type="ARBA" id="ARBA00061607"/>
    </source>
</evidence>
<name>Q7UEW3_RHOBA</name>
<organism evidence="6 7">
    <name type="scientific">Rhodopirellula baltica (strain DSM 10527 / NCIMB 13988 / SH1)</name>
    <dbReference type="NCBI Taxonomy" id="243090"/>
    <lineage>
        <taxon>Bacteria</taxon>
        <taxon>Pseudomonadati</taxon>
        <taxon>Planctomycetota</taxon>
        <taxon>Planctomycetia</taxon>
        <taxon>Pirellulales</taxon>
        <taxon>Pirellulaceae</taxon>
        <taxon>Rhodopirellula</taxon>
    </lineage>
</organism>
<sequence>MSFRAASDLCQNLCDNLAKVVLGKDELVDLLVVALLAGEHVLLEDVPGVGKTLTAKALARSLDAKFTRLQFTPDLLPSDITGSMIYRTDTSQFEFAPGPIFANIVLADEINRAPPRTQSALLEAMSEGQVTVDGVTHELPKPFMVVATQNPFEYEGTYALPESQLDRFLLRTSIGYPSRNVERDILTTHKSGEPVDDLQSIVGAAEVSAAQENVGEVRMDESLVDYLLDIVEATRHHDAFQVGVSTRGLLSFHRGCQAMAIRRGRDYVTPDDIKQMAVPSLAHRVLAEGIFQGGNRAVVEQQLADLIEPIPVPV</sequence>
<feature type="domain" description="ATPase AAA-3" evidence="4">
    <location>
        <begin position="40"/>
        <end position="170"/>
    </location>
</feature>
<dbReference type="InterPro" id="IPR027417">
    <property type="entry name" value="P-loop_NTPase"/>
</dbReference>
<dbReference type="SUPFAM" id="SSF52540">
    <property type="entry name" value="P-loop containing nucleoside triphosphate hydrolases"/>
    <property type="match status" value="1"/>
</dbReference>
<dbReference type="InterPro" id="IPR050764">
    <property type="entry name" value="CbbQ/NirQ/NorQ/GpvN"/>
</dbReference>
<dbReference type="InterPro" id="IPR011703">
    <property type="entry name" value="ATPase_AAA-3"/>
</dbReference>
<dbReference type="eggNOG" id="COG0714">
    <property type="taxonomic scope" value="Bacteria"/>
</dbReference>
<evidence type="ECO:0000313" key="7">
    <source>
        <dbReference type="Proteomes" id="UP000001025"/>
    </source>
</evidence>
<dbReference type="STRING" id="243090.RB10517"/>
<accession>Q7UEW3</accession>
<reference evidence="6 7" key="1">
    <citation type="journal article" date="2003" name="Proc. Natl. Acad. Sci. U.S.A.">
        <title>Complete genome sequence of the marine planctomycete Pirellula sp. strain 1.</title>
        <authorList>
            <person name="Gloeckner F.O."/>
            <person name="Kube M."/>
            <person name="Bauer M."/>
            <person name="Teeling H."/>
            <person name="Lombardot T."/>
            <person name="Ludwig W."/>
            <person name="Gade D."/>
            <person name="Beck A."/>
            <person name="Borzym K."/>
            <person name="Heitmann K."/>
            <person name="Rabus R."/>
            <person name="Schlesner H."/>
            <person name="Amann R."/>
            <person name="Reinhardt R."/>
        </authorList>
    </citation>
    <scope>NUCLEOTIDE SEQUENCE [LARGE SCALE GENOMIC DNA]</scope>
    <source>
        <strain evidence="7">DSM 10527 / NCIMB 13988 / SH1</strain>
    </source>
</reference>
<dbReference type="Gene3D" id="3.40.50.300">
    <property type="entry name" value="P-loop containing nucleotide triphosphate hydrolases"/>
    <property type="match status" value="1"/>
</dbReference>
<dbReference type="PATRIC" id="fig|243090.15.peg.5081"/>
<keyword evidence="7" id="KW-1185">Reference proteome</keyword>
<gene>
    <name evidence="6" type="primary">yeaC</name>
    <name evidence="6" type="ordered locus">RB10517</name>
</gene>
<evidence type="ECO:0000256" key="2">
    <source>
        <dbReference type="ARBA" id="ARBA00022840"/>
    </source>
</evidence>
<dbReference type="Pfam" id="PF07726">
    <property type="entry name" value="AAA_3"/>
    <property type="match status" value="1"/>
</dbReference>
<dbReference type="Proteomes" id="UP000001025">
    <property type="component" value="Chromosome"/>
</dbReference>
<comment type="similarity">
    <text evidence="3">Belongs to the MoxR family.</text>
</comment>
<dbReference type="Pfam" id="PF17863">
    <property type="entry name" value="AAA_lid_2"/>
    <property type="match status" value="1"/>
</dbReference>
<dbReference type="OrthoDB" id="9808397at2"/>
<keyword evidence="2" id="KW-0067">ATP-binding</keyword>
<dbReference type="InParanoid" id="Q7UEW3"/>
<dbReference type="InterPro" id="IPR041628">
    <property type="entry name" value="ChlI/MoxR_AAA_lid"/>
</dbReference>
<feature type="domain" description="ChlI/MoxR AAA lid" evidence="5">
    <location>
        <begin position="233"/>
        <end position="292"/>
    </location>
</feature>
<dbReference type="PANTHER" id="PTHR42759">
    <property type="entry name" value="MOXR FAMILY PROTEIN"/>
    <property type="match status" value="1"/>
</dbReference>
<dbReference type="HOGENOM" id="CLU_034716_2_0_0"/>
<protein>
    <submittedName>
        <fullName evidence="6">Methanol dehydrogenase regulation homolog yeaC</fullName>
    </submittedName>
</protein>
<evidence type="ECO:0000259" key="5">
    <source>
        <dbReference type="Pfam" id="PF17863"/>
    </source>
</evidence>
<dbReference type="EnsemblBacteria" id="CAD78921">
    <property type="protein sequence ID" value="CAD78921"/>
    <property type="gene ID" value="RB10517"/>
</dbReference>